<dbReference type="EMBL" id="JAUONS010000001">
    <property type="protein sequence ID" value="MDO6360838.1"/>
    <property type="molecule type" value="Genomic_DNA"/>
</dbReference>
<dbReference type="PROSITE" id="PS50943">
    <property type="entry name" value="HTH_CROC1"/>
    <property type="match status" value="1"/>
</dbReference>
<dbReference type="RefSeq" id="WP_262333826.1">
    <property type="nucleotide sequence ID" value="NZ_JANZQG010000004.1"/>
</dbReference>
<dbReference type="PANTHER" id="PTHR46558:SF4">
    <property type="entry name" value="DNA-BIDING PHAGE PROTEIN"/>
    <property type="match status" value="1"/>
</dbReference>
<dbReference type="PANTHER" id="PTHR46558">
    <property type="entry name" value="TRACRIPTIONAL REGULATORY PROTEIN-RELATED-RELATED"/>
    <property type="match status" value="1"/>
</dbReference>
<dbReference type="InterPro" id="IPR001387">
    <property type="entry name" value="Cro/C1-type_HTH"/>
</dbReference>
<dbReference type="Pfam" id="PF01381">
    <property type="entry name" value="HTH_3"/>
    <property type="match status" value="1"/>
</dbReference>
<dbReference type="InterPro" id="IPR010982">
    <property type="entry name" value="Lambda_DNA-bd_dom_sf"/>
</dbReference>
<dbReference type="Gene3D" id="1.10.260.40">
    <property type="entry name" value="lambda repressor-like DNA-binding domains"/>
    <property type="match status" value="1"/>
</dbReference>
<sequence length="73" mass="8692">MQIKLYNLRKNQKHLTQKELAAMLGISTKSYRDKELGHQQFTQDEMFKISDIFNAKLEDIFLPRKYQTGTKNK</sequence>
<evidence type="ECO:0000256" key="1">
    <source>
        <dbReference type="ARBA" id="ARBA00023125"/>
    </source>
</evidence>
<dbReference type="AlphaFoldDB" id="A0ABD4ZZH6"/>
<proteinExistence type="predicted"/>
<comment type="caution">
    <text evidence="3">The sequence shown here is derived from an EMBL/GenBank/DDBJ whole genome shotgun (WGS) entry which is preliminary data.</text>
</comment>
<evidence type="ECO:0000313" key="3">
    <source>
        <dbReference type="EMBL" id="MDO6360838.1"/>
    </source>
</evidence>
<dbReference type="CDD" id="cd00093">
    <property type="entry name" value="HTH_XRE"/>
    <property type="match status" value="1"/>
</dbReference>
<reference evidence="3" key="1">
    <citation type="submission" date="2023-07" db="EMBL/GenBank/DDBJ databases">
        <title>Whole Genome Sequencing of Colonoscopy isolates.</title>
        <authorList>
            <person name="Surve S.V."/>
            <person name="Valls R.A."/>
            <person name="Barrak K.E."/>
            <person name="Gardner T.B."/>
            <person name="O'Toole G.A."/>
        </authorList>
    </citation>
    <scope>NUCLEOTIDE SEQUENCE</scope>
    <source>
        <strain evidence="3">GP0003</strain>
    </source>
</reference>
<keyword evidence="1" id="KW-0238">DNA-binding</keyword>
<accession>A0ABD4ZZH6</accession>
<protein>
    <submittedName>
        <fullName evidence="3">Helix-turn-helix transcriptional regulator</fullName>
    </submittedName>
</protein>
<dbReference type="SUPFAM" id="SSF47413">
    <property type="entry name" value="lambda repressor-like DNA-binding domains"/>
    <property type="match status" value="1"/>
</dbReference>
<dbReference type="GO" id="GO:0003677">
    <property type="term" value="F:DNA binding"/>
    <property type="evidence" value="ECO:0007669"/>
    <property type="project" value="UniProtKB-KW"/>
</dbReference>
<gene>
    <name evidence="3" type="ORF">Q4436_01720</name>
</gene>
<dbReference type="SMART" id="SM00530">
    <property type="entry name" value="HTH_XRE"/>
    <property type="match status" value="1"/>
</dbReference>
<organism evidence="3 4">
    <name type="scientific">Lactobacillus paragasseri</name>
    <dbReference type="NCBI Taxonomy" id="2107999"/>
    <lineage>
        <taxon>Bacteria</taxon>
        <taxon>Bacillati</taxon>
        <taxon>Bacillota</taxon>
        <taxon>Bacilli</taxon>
        <taxon>Lactobacillales</taxon>
        <taxon>Lactobacillaceae</taxon>
        <taxon>Lactobacillus</taxon>
    </lineage>
</organism>
<evidence type="ECO:0000259" key="2">
    <source>
        <dbReference type="PROSITE" id="PS50943"/>
    </source>
</evidence>
<dbReference type="Proteomes" id="UP001169713">
    <property type="component" value="Unassembled WGS sequence"/>
</dbReference>
<feature type="domain" description="HTH cro/C1-type" evidence="2">
    <location>
        <begin position="5"/>
        <end position="60"/>
    </location>
</feature>
<evidence type="ECO:0000313" key="4">
    <source>
        <dbReference type="Proteomes" id="UP001169713"/>
    </source>
</evidence>
<name>A0ABD4ZZH6_9LACO</name>